<comment type="caution">
    <text evidence="2">The sequence shown here is derived from an EMBL/GenBank/DDBJ whole genome shotgun (WGS) entry which is preliminary data.</text>
</comment>
<dbReference type="CDD" id="cd00161">
    <property type="entry name" value="beta-trefoil_Ricin-like"/>
    <property type="match status" value="1"/>
</dbReference>
<gene>
    <name evidence="2" type="ORF">ACFFTL_15510</name>
</gene>
<feature type="compositionally biased region" description="Polar residues" evidence="1">
    <location>
        <begin position="228"/>
        <end position="240"/>
    </location>
</feature>
<dbReference type="RefSeq" id="WP_345516781.1">
    <property type="nucleotide sequence ID" value="NZ_BAAAXD010000039.1"/>
</dbReference>
<dbReference type="Gene3D" id="2.80.10.50">
    <property type="match status" value="1"/>
</dbReference>
<feature type="region of interest" description="Disordered" evidence="1">
    <location>
        <begin position="279"/>
        <end position="298"/>
    </location>
</feature>
<organism evidence="2 3">
    <name type="scientific">Streptomyces yanii</name>
    <dbReference type="NCBI Taxonomy" id="78510"/>
    <lineage>
        <taxon>Bacteria</taxon>
        <taxon>Bacillati</taxon>
        <taxon>Actinomycetota</taxon>
        <taxon>Actinomycetes</taxon>
        <taxon>Kitasatosporales</taxon>
        <taxon>Streptomycetaceae</taxon>
        <taxon>Streptomyces</taxon>
    </lineage>
</organism>
<feature type="region of interest" description="Disordered" evidence="1">
    <location>
        <begin position="90"/>
        <end position="175"/>
    </location>
</feature>
<sequence length="417" mass="43614">MGRGPDPAAAHSSAEFIVLMRQLRRWADLSYRQLERNATDAGDVLPRATISAALGRDELPREELLVAYVRACGGDDDTVSAWVEARRRLSISDTGTPPPVPEDAARTTAARAGADTPQETPQGPKDTVDEEACDEEQAPDTGPAGEPDSGPTDGADSHPAGDSASPPRAQANWRRHTPQVAIAALTVAGILALSFWPHDNGSDGNRADSAPTSAPFSSTTPSADAESKQPSSSPTVSRSATAEPAASPVEQEETIPSSDPTPTRTGVSVQIPAAGLTSIHPASAPSRCLTEGRERNGRTDREIAVQHSCADSPLPRVTLEKLGGQTYRIQWYNPDPGKGLGCLAVDGPSSGALLAPRECADSDSQKFRLEASAGGFRIRPLHSSLCIGFLPPLADGAEAVQTSCTGTSDQAFTFTAR</sequence>
<evidence type="ECO:0000256" key="1">
    <source>
        <dbReference type="SAM" id="MobiDB-lite"/>
    </source>
</evidence>
<evidence type="ECO:0008006" key="4">
    <source>
        <dbReference type="Google" id="ProtNLM"/>
    </source>
</evidence>
<dbReference type="InterPro" id="IPR035992">
    <property type="entry name" value="Ricin_B-like_lectins"/>
</dbReference>
<feature type="region of interest" description="Disordered" evidence="1">
    <location>
        <begin position="202"/>
        <end position="267"/>
    </location>
</feature>
<keyword evidence="3" id="KW-1185">Reference proteome</keyword>
<evidence type="ECO:0000313" key="2">
    <source>
        <dbReference type="EMBL" id="MFB9573683.1"/>
    </source>
</evidence>
<name>A0ABV5R753_9ACTN</name>
<reference evidence="2 3" key="1">
    <citation type="submission" date="2024-09" db="EMBL/GenBank/DDBJ databases">
        <authorList>
            <person name="Sun Q."/>
            <person name="Mori K."/>
        </authorList>
    </citation>
    <scope>NUCLEOTIDE SEQUENCE [LARGE SCALE GENOMIC DNA]</scope>
    <source>
        <strain evidence="2 3">JCM 3331</strain>
    </source>
</reference>
<protein>
    <recommendedName>
        <fullName evidence="4">Ricin B lectin domain-containing protein</fullName>
    </recommendedName>
</protein>
<dbReference type="Proteomes" id="UP001589710">
    <property type="component" value="Unassembled WGS sequence"/>
</dbReference>
<proteinExistence type="predicted"/>
<dbReference type="EMBL" id="JBHMCG010000064">
    <property type="protein sequence ID" value="MFB9573683.1"/>
    <property type="molecule type" value="Genomic_DNA"/>
</dbReference>
<accession>A0ABV5R753</accession>
<evidence type="ECO:0000313" key="3">
    <source>
        <dbReference type="Proteomes" id="UP001589710"/>
    </source>
</evidence>
<dbReference type="SUPFAM" id="SSF50370">
    <property type="entry name" value="Ricin B-like lectins"/>
    <property type="match status" value="1"/>
</dbReference>
<feature type="compositionally biased region" description="Low complexity" evidence="1">
    <location>
        <begin position="106"/>
        <end position="116"/>
    </location>
</feature>
<feature type="compositionally biased region" description="Polar residues" evidence="1">
    <location>
        <begin position="254"/>
        <end position="267"/>
    </location>
</feature>
<feature type="compositionally biased region" description="Low complexity" evidence="1">
    <location>
        <begin position="207"/>
        <end position="224"/>
    </location>
</feature>
<feature type="compositionally biased region" description="Acidic residues" evidence="1">
    <location>
        <begin position="128"/>
        <end position="138"/>
    </location>
</feature>